<name>A0A3E0AGH3_9CHLR</name>
<dbReference type="PANTHER" id="PTHR45138:SF9">
    <property type="entry name" value="DIGUANYLATE CYCLASE DGCM-RELATED"/>
    <property type="match status" value="1"/>
</dbReference>
<dbReference type="InterPro" id="IPR000014">
    <property type="entry name" value="PAS"/>
</dbReference>
<dbReference type="GO" id="GO:1902201">
    <property type="term" value="P:negative regulation of bacterial-type flagellum-dependent cell motility"/>
    <property type="evidence" value="ECO:0007669"/>
    <property type="project" value="TreeGrafter"/>
</dbReference>
<dbReference type="Pfam" id="PF13188">
    <property type="entry name" value="PAS_8"/>
    <property type="match status" value="1"/>
</dbReference>
<dbReference type="GO" id="GO:0043709">
    <property type="term" value="P:cell adhesion involved in single-species biofilm formation"/>
    <property type="evidence" value="ECO:0007669"/>
    <property type="project" value="TreeGrafter"/>
</dbReference>
<feature type="domain" description="PAS" evidence="2">
    <location>
        <begin position="31"/>
        <end position="79"/>
    </location>
</feature>
<dbReference type="GO" id="GO:0005886">
    <property type="term" value="C:plasma membrane"/>
    <property type="evidence" value="ECO:0007669"/>
    <property type="project" value="TreeGrafter"/>
</dbReference>
<protein>
    <submittedName>
        <fullName evidence="4">PAS domain S-box-containing protein/diguanylate cyclase (GGDEF)-like protein</fullName>
    </submittedName>
</protein>
<dbReference type="CDD" id="cd00130">
    <property type="entry name" value="PAS"/>
    <property type="match status" value="1"/>
</dbReference>
<dbReference type="SMART" id="SM00091">
    <property type="entry name" value="PAS"/>
    <property type="match status" value="1"/>
</dbReference>
<feature type="compositionally biased region" description="Polar residues" evidence="1">
    <location>
        <begin position="1"/>
        <end position="12"/>
    </location>
</feature>
<evidence type="ECO:0000259" key="2">
    <source>
        <dbReference type="PROSITE" id="PS50112"/>
    </source>
</evidence>
<dbReference type="Gene3D" id="3.30.450.20">
    <property type="entry name" value="PAS domain"/>
    <property type="match status" value="1"/>
</dbReference>
<dbReference type="PROSITE" id="PS50887">
    <property type="entry name" value="GGDEF"/>
    <property type="match status" value="1"/>
</dbReference>
<accession>A0A3E0AGH3</accession>
<evidence type="ECO:0000313" key="4">
    <source>
        <dbReference type="EMBL" id="REG10782.1"/>
    </source>
</evidence>
<dbReference type="InterPro" id="IPR029787">
    <property type="entry name" value="Nucleotide_cyclase"/>
</dbReference>
<dbReference type="InterPro" id="IPR035965">
    <property type="entry name" value="PAS-like_dom_sf"/>
</dbReference>
<dbReference type="AlphaFoldDB" id="A0A3E0AGH3"/>
<evidence type="ECO:0000259" key="3">
    <source>
        <dbReference type="PROSITE" id="PS50887"/>
    </source>
</evidence>
<dbReference type="Gene3D" id="3.30.70.270">
    <property type="match status" value="1"/>
</dbReference>
<dbReference type="SUPFAM" id="SSF55073">
    <property type="entry name" value="Nucleotide cyclase"/>
    <property type="match status" value="1"/>
</dbReference>
<dbReference type="SMART" id="SM00267">
    <property type="entry name" value="GGDEF"/>
    <property type="match status" value="1"/>
</dbReference>
<reference evidence="4 5" key="1">
    <citation type="submission" date="2018-08" db="EMBL/GenBank/DDBJ databases">
        <title>Genomic Encyclopedia of Type Strains, Phase IV (KMG-IV): sequencing the most valuable type-strain genomes for metagenomic binning, comparative biology and taxonomic classification.</title>
        <authorList>
            <person name="Goeker M."/>
        </authorList>
    </citation>
    <scope>NUCLEOTIDE SEQUENCE [LARGE SCALE GENOMIC DNA]</scope>
    <source>
        <strain evidence="4 5">DSM 23923</strain>
    </source>
</reference>
<dbReference type="Pfam" id="PF00990">
    <property type="entry name" value="GGDEF"/>
    <property type="match status" value="1"/>
</dbReference>
<evidence type="ECO:0000313" key="5">
    <source>
        <dbReference type="Proteomes" id="UP000256388"/>
    </source>
</evidence>
<comment type="caution">
    <text evidence="4">The sequence shown here is derived from an EMBL/GenBank/DDBJ whole genome shotgun (WGS) entry which is preliminary data.</text>
</comment>
<dbReference type="EMBL" id="QUMS01000001">
    <property type="protein sequence ID" value="REG10782.1"/>
    <property type="molecule type" value="Genomic_DNA"/>
</dbReference>
<sequence>MGRSGNSDSQRGNIKPVNQKKVPQEISLEESELRYRRLFKSALDGILILDAETGEITDVNPYLIDLLGYSKVEFLGKELWEIGPLRNITANKESFLNLQNNLSVKYDDLPLETKMGERINVEFVSNVYDEGDKKVIQCNIRNITTRKTAENKFHYYSTHDALTKVYNRSFFEEELERLEKSRQYPISIIMLDIDGLKNTNDKLGHASGDKLLCRTAQLLRKSFRSEDVIARIGGDEFAILLPESDELVVQQALERVARYLQKSNGDVPIHFSFGVSTCVIPCSLSEALKIADARMYQQKRAKTERPDS</sequence>
<keyword evidence="5" id="KW-1185">Reference proteome</keyword>
<proteinExistence type="predicted"/>
<dbReference type="InterPro" id="IPR000160">
    <property type="entry name" value="GGDEF_dom"/>
</dbReference>
<dbReference type="InterPro" id="IPR050469">
    <property type="entry name" value="Diguanylate_Cyclase"/>
</dbReference>
<dbReference type="PANTHER" id="PTHR45138">
    <property type="entry name" value="REGULATORY COMPONENTS OF SENSORY TRANSDUCTION SYSTEM"/>
    <property type="match status" value="1"/>
</dbReference>
<feature type="region of interest" description="Disordered" evidence="1">
    <location>
        <begin position="1"/>
        <end position="22"/>
    </location>
</feature>
<dbReference type="SUPFAM" id="SSF55785">
    <property type="entry name" value="PYP-like sensor domain (PAS domain)"/>
    <property type="match status" value="1"/>
</dbReference>
<dbReference type="NCBIfam" id="TIGR00254">
    <property type="entry name" value="GGDEF"/>
    <property type="match status" value="1"/>
</dbReference>
<dbReference type="CDD" id="cd01949">
    <property type="entry name" value="GGDEF"/>
    <property type="match status" value="1"/>
</dbReference>
<dbReference type="GO" id="GO:0052621">
    <property type="term" value="F:diguanylate cyclase activity"/>
    <property type="evidence" value="ECO:0007669"/>
    <property type="project" value="TreeGrafter"/>
</dbReference>
<dbReference type="InterPro" id="IPR043128">
    <property type="entry name" value="Rev_trsase/Diguanyl_cyclase"/>
</dbReference>
<dbReference type="Proteomes" id="UP000256388">
    <property type="component" value="Unassembled WGS sequence"/>
</dbReference>
<organism evidence="4 5">
    <name type="scientific">Pelolinea submarina</name>
    <dbReference type="NCBI Taxonomy" id="913107"/>
    <lineage>
        <taxon>Bacteria</taxon>
        <taxon>Bacillati</taxon>
        <taxon>Chloroflexota</taxon>
        <taxon>Anaerolineae</taxon>
        <taxon>Anaerolineales</taxon>
        <taxon>Anaerolineaceae</taxon>
        <taxon>Pelolinea</taxon>
    </lineage>
</organism>
<dbReference type="PROSITE" id="PS50112">
    <property type="entry name" value="PAS"/>
    <property type="match status" value="1"/>
</dbReference>
<gene>
    <name evidence="4" type="ORF">DFR64_0644</name>
</gene>
<feature type="domain" description="GGDEF" evidence="3">
    <location>
        <begin position="184"/>
        <end position="308"/>
    </location>
</feature>
<dbReference type="NCBIfam" id="TIGR00229">
    <property type="entry name" value="sensory_box"/>
    <property type="match status" value="1"/>
</dbReference>
<evidence type="ECO:0000256" key="1">
    <source>
        <dbReference type="SAM" id="MobiDB-lite"/>
    </source>
</evidence>